<gene>
    <name evidence="1" type="ORF">M1O15_16775</name>
</gene>
<organism evidence="1 2">
    <name type="scientific">Streptomyces lichenis</name>
    <dbReference type="NCBI Taxonomy" id="2306967"/>
    <lineage>
        <taxon>Bacteria</taxon>
        <taxon>Bacillati</taxon>
        <taxon>Actinomycetota</taxon>
        <taxon>Actinomycetes</taxon>
        <taxon>Kitasatosporales</taxon>
        <taxon>Streptomycetaceae</taxon>
        <taxon>Streptomyces</taxon>
    </lineage>
</organism>
<dbReference type="RefSeq" id="WP_248634681.1">
    <property type="nucleotide sequence ID" value="NZ_JALPTH010000015.1"/>
</dbReference>
<keyword evidence="2" id="KW-1185">Reference proteome</keyword>
<dbReference type="Gene3D" id="3.30.70.100">
    <property type="match status" value="2"/>
</dbReference>
<sequence>MSAGSVVSDPYARPRLDRPGVGVVKVSIWRVGTPERQRAVVEAIGRAWRSRPWPAPGPLSYTVLVGEDGESLLHYGQWASEEDYQGFVRRGRDERVAEVDAAVPGIERTEPTSYEVYRSVGMGGEGAAPGCVVAVEVEFDGPDGERVRRWVDGVLDALAADADSGAGPHPGGISATFHTSLDGTRMLNYAEWESARHHADALDGPRGVGNDSPQWLRVRTFPGMADSRFRRFSPALSLRAGE</sequence>
<reference evidence="1 2" key="1">
    <citation type="submission" date="2022-04" db="EMBL/GenBank/DDBJ databases">
        <title>Streptomyces sp. nov. LCR6-01 isolated from Lichen of Dirinaria sp.</title>
        <authorList>
            <person name="Kanchanasin P."/>
            <person name="Tanasupawat S."/>
            <person name="Phongsopitanun W."/>
        </authorList>
    </citation>
    <scope>NUCLEOTIDE SEQUENCE [LARGE SCALE GENOMIC DNA]</scope>
    <source>
        <strain evidence="1 2">LCR6-01</strain>
    </source>
</reference>
<evidence type="ECO:0000313" key="1">
    <source>
        <dbReference type="EMBL" id="MCK8679017.1"/>
    </source>
</evidence>
<dbReference type="InterPro" id="IPR011008">
    <property type="entry name" value="Dimeric_a/b-barrel"/>
</dbReference>
<protein>
    <submittedName>
        <fullName evidence="1">Antibiotic biosynthesis monooxygenase</fullName>
    </submittedName>
</protein>
<dbReference type="EMBL" id="JALPTH010000015">
    <property type="protein sequence ID" value="MCK8679017.1"/>
    <property type="molecule type" value="Genomic_DNA"/>
</dbReference>
<accession>A0ABT0ICG4</accession>
<dbReference type="GO" id="GO:0004497">
    <property type="term" value="F:monooxygenase activity"/>
    <property type="evidence" value="ECO:0007669"/>
    <property type="project" value="UniProtKB-KW"/>
</dbReference>
<name>A0ABT0ICG4_9ACTN</name>
<comment type="caution">
    <text evidence="1">The sequence shown here is derived from an EMBL/GenBank/DDBJ whole genome shotgun (WGS) entry which is preliminary data.</text>
</comment>
<keyword evidence="1" id="KW-0560">Oxidoreductase</keyword>
<keyword evidence="1" id="KW-0503">Monooxygenase</keyword>
<dbReference type="SUPFAM" id="SSF54909">
    <property type="entry name" value="Dimeric alpha+beta barrel"/>
    <property type="match status" value="2"/>
</dbReference>
<evidence type="ECO:0000313" key="2">
    <source>
        <dbReference type="Proteomes" id="UP001522868"/>
    </source>
</evidence>
<dbReference type="Proteomes" id="UP001522868">
    <property type="component" value="Unassembled WGS sequence"/>
</dbReference>
<proteinExistence type="predicted"/>